<organism evidence="1 2">
    <name type="scientific">Phascolomyces articulosus</name>
    <dbReference type="NCBI Taxonomy" id="60185"/>
    <lineage>
        <taxon>Eukaryota</taxon>
        <taxon>Fungi</taxon>
        <taxon>Fungi incertae sedis</taxon>
        <taxon>Mucoromycota</taxon>
        <taxon>Mucoromycotina</taxon>
        <taxon>Mucoromycetes</taxon>
        <taxon>Mucorales</taxon>
        <taxon>Lichtheimiaceae</taxon>
        <taxon>Phascolomyces</taxon>
    </lineage>
</organism>
<dbReference type="Proteomes" id="UP001209540">
    <property type="component" value="Unassembled WGS sequence"/>
</dbReference>
<sequence>MGADIGEFGLTNNQQQSTVNAEFGARMLNMLIAVSYCNMGAIDSKDLIFQSFRRLSTLGIDGCSNLMHMIKFSSYKFTLFDTLLSESNLVNIQQKYKSMRKQKLSIDFMDKFIKFDLNTTPAHLGGIQDVYRHVQIIVWKLVLGMDVRQIHYQQQQQRQHYHNGNSMMENVSTSTTASPTASMEDQVKETVIGVVEEVDVVAISRATMNLWKRHVKDMIKQVQDYDNYEIEQKVNWSISLVENIML</sequence>
<reference evidence="1" key="2">
    <citation type="submission" date="2023-02" db="EMBL/GenBank/DDBJ databases">
        <authorList>
            <consortium name="DOE Joint Genome Institute"/>
            <person name="Mondo S.J."/>
            <person name="Chang Y."/>
            <person name="Wang Y."/>
            <person name="Ahrendt S."/>
            <person name="Andreopoulos W."/>
            <person name="Barry K."/>
            <person name="Beard J."/>
            <person name="Benny G.L."/>
            <person name="Blankenship S."/>
            <person name="Bonito G."/>
            <person name="Cuomo C."/>
            <person name="Desiro A."/>
            <person name="Gervers K.A."/>
            <person name="Hundley H."/>
            <person name="Kuo A."/>
            <person name="LaButti K."/>
            <person name="Lang B.F."/>
            <person name="Lipzen A."/>
            <person name="O'Donnell K."/>
            <person name="Pangilinan J."/>
            <person name="Reynolds N."/>
            <person name="Sandor L."/>
            <person name="Smith M.W."/>
            <person name="Tsang A."/>
            <person name="Grigoriev I.V."/>
            <person name="Stajich J.E."/>
            <person name="Spatafora J.W."/>
        </authorList>
    </citation>
    <scope>NUCLEOTIDE SEQUENCE</scope>
    <source>
        <strain evidence="1">RSA 2281</strain>
    </source>
</reference>
<accession>A0AAD5JXT7</accession>
<dbReference type="AlphaFoldDB" id="A0AAD5JXT7"/>
<proteinExistence type="predicted"/>
<gene>
    <name evidence="1" type="ORF">BDA99DRAFT_294295</name>
</gene>
<comment type="caution">
    <text evidence="1">The sequence shown here is derived from an EMBL/GenBank/DDBJ whole genome shotgun (WGS) entry which is preliminary data.</text>
</comment>
<dbReference type="EMBL" id="JAIXMP010000057">
    <property type="protein sequence ID" value="KAI9244672.1"/>
    <property type="molecule type" value="Genomic_DNA"/>
</dbReference>
<name>A0AAD5JXT7_9FUNG</name>
<evidence type="ECO:0000313" key="2">
    <source>
        <dbReference type="Proteomes" id="UP001209540"/>
    </source>
</evidence>
<keyword evidence="2" id="KW-1185">Reference proteome</keyword>
<protein>
    <submittedName>
        <fullName evidence="1">Uncharacterized protein</fullName>
    </submittedName>
</protein>
<evidence type="ECO:0000313" key="1">
    <source>
        <dbReference type="EMBL" id="KAI9244672.1"/>
    </source>
</evidence>
<reference evidence="1" key="1">
    <citation type="journal article" date="2022" name="IScience">
        <title>Evolution of zygomycete secretomes and the origins of terrestrial fungal ecologies.</title>
        <authorList>
            <person name="Chang Y."/>
            <person name="Wang Y."/>
            <person name="Mondo S."/>
            <person name="Ahrendt S."/>
            <person name="Andreopoulos W."/>
            <person name="Barry K."/>
            <person name="Beard J."/>
            <person name="Benny G.L."/>
            <person name="Blankenship S."/>
            <person name="Bonito G."/>
            <person name="Cuomo C."/>
            <person name="Desiro A."/>
            <person name="Gervers K.A."/>
            <person name="Hundley H."/>
            <person name="Kuo A."/>
            <person name="LaButti K."/>
            <person name="Lang B.F."/>
            <person name="Lipzen A."/>
            <person name="O'Donnell K."/>
            <person name="Pangilinan J."/>
            <person name="Reynolds N."/>
            <person name="Sandor L."/>
            <person name="Smith M.E."/>
            <person name="Tsang A."/>
            <person name="Grigoriev I.V."/>
            <person name="Stajich J.E."/>
            <person name="Spatafora J.W."/>
        </authorList>
    </citation>
    <scope>NUCLEOTIDE SEQUENCE</scope>
    <source>
        <strain evidence="1">RSA 2281</strain>
    </source>
</reference>